<reference evidence="6 7" key="1">
    <citation type="submission" date="2018-11" db="EMBL/GenBank/DDBJ databases">
        <authorList>
            <consortium name="Pathogen Informatics"/>
        </authorList>
    </citation>
    <scope>NUCLEOTIDE SEQUENCE [LARGE SCALE GENOMIC DNA]</scope>
</reference>
<feature type="transmembrane region" description="Helical" evidence="4">
    <location>
        <begin position="59"/>
        <end position="76"/>
    </location>
</feature>
<evidence type="ECO:0000256" key="3">
    <source>
        <dbReference type="ARBA" id="ARBA00046185"/>
    </source>
</evidence>
<keyword evidence="4" id="KW-0812">Transmembrane</keyword>
<accession>A0A3P7DUN7</accession>
<comment type="function">
    <text evidence="3">Required for the assembly of the mitochondrial membrane respiratory chain NADH dehydrogenase (Complex I). Involved in mid-late stages of complex I assembly.</text>
</comment>
<dbReference type="AlphaFoldDB" id="A0A3P7DUN7"/>
<dbReference type="Pfam" id="PF01266">
    <property type="entry name" value="DAO"/>
    <property type="match status" value="1"/>
</dbReference>
<evidence type="ECO:0000313" key="7">
    <source>
        <dbReference type="Proteomes" id="UP000270924"/>
    </source>
</evidence>
<dbReference type="SUPFAM" id="SSF51905">
    <property type="entry name" value="FAD/NAD(P)-binding domain"/>
    <property type="match status" value="1"/>
</dbReference>
<name>A0A3P7DUN7_WUCBA</name>
<dbReference type="EMBL" id="UYWW01004837">
    <property type="protein sequence ID" value="VDM13761.1"/>
    <property type="molecule type" value="Genomic_DNA"/>
</dbReference>
<protein>
    <recommendedName>
        <fullName evidence="2">FAD-dependent oxidoreductase domain-containing protein 1</fullName>
    </recommendedName>
</protein>
<evidence type="ECO:0000256" key="1">
    <source>
        <dbReference type="ARBA" id="ARBA00023002"/>
    </source>
</evidence>
<feature type="transmembrane region" description="Helical" evidence="4">
    <location>
        <begin position="21"/>
        <end position="39"/>
    </location>
</feature>
<evidence type="ECO:0000256" key="4">
    <source>
        <dbReference type="SAM" id="Phobius"/>
    </source>
</evidence>
<dbReference type="GO" id="GO:0005737">
    <property type="term" value="C:cytoplasm"/>
    <property type="evidence" value="ECO:0007669"/>
    <property type="project" value="TreeGrafter"/>
</dbReference>
<evidence type="ECO:0000256" key="2">
    <source>
        <dbReference type="ARBA" id="ARBA00039785"/>
    </source>
</evidence>
<keyword evidence="4" id="KW-0472">Membrane</keyword>
<dbReference type="OrthoDB" id="429143at2759"/>
<dbReference type="PANTHER" id="PTHR13847">
    <property type="entry name" value="SARCOSINE DEHYDROGENASE-RELATED"/>
    <property type="match status" value="1"/>
</dbReference>
<organism evidence="6 7">
    <name type="scientific">Wuchereria bancrofti</name>
    <dbReference type="NCBI Taxonomy" id="6293"/>
    <lineage>
        <taxon>Eukaryota</taxon>
        <taxon>Metazoa</taxon>
        <taxon>Ecdysozoa</taxon>
        <taxon>Nematoda</taxon>
        <taxon>Chromadorea</taxon>
        <taxon>Rhabditida</taxon>
        <taxon>Spirurina</taxon>
        <taxon>Spiruromorpha</taxon>
        <taxon>Filarioidea</taxon>
        <taxon>Onchocercidae</taxon>
        <taxon>Wuchereria</taxon>
    </lineage>
</organism>
<dbReference type="InParanoid" id="A0A3P7DUN7"/>
<dbReference type="InterPro" id="IPR006076">
    <property type="entry name" value="FAD-dep_OxRdtase"/>
</dbReference>
<proteinExistence type="predicted"/>
<keyword evidence="1" id="KW-0560">Oxidoreductase</keyword>
<dbReference type="GO" id="GO:0016491">
    <property type="term" value="F:oxidoreductase activity"/>
    <property type="evidence" value="ECO:0007669"/>
    <property type="project" value="UniProtKB-KW"/>
</dbReference>
<keyword evidence="4" id="KW-1133">Transmembrane helix</keyword>
<evidence type="ECO:0000313" key="6">
    <source>
        <dbReference type="EMBL" id="VDM13761.1"/>
    </source>
</evidence>
<dbReference type="PANTHER" id="PTHR13847:SF287">
    <property type="entry name" value="FAD-DEPENDENT OXIDOREDUCTASE DOMAIN-CONTAINING PROTEIN 1"/>
    <property type="match status" value="1"/>
</dbReference>
<sequence>MKICRLNCLMKRISKYCNQKHVVVGGGGIAGTSIAYHLAKRGKVVALLERNRTLSVGQYDATNVSVGLVIVPLLHWQDPAK</sequence>
<feature type="domain" description="FAD dependent oxidoreductase" evidence="5">
    <location>
        <begin position="22"/>
        <end position="69"/>
    </location>
</feature>
<dbReference type="Proteomes" id="UP000270924">
    <property type="component" value="Unassembled WGS sequence"/>
</dbReference>
<keyword evidence="7" id="KW-1185">Reference proteome</keyword>
<dbReference type="InterPro" id="IPR036188">
    <property type="entry name" value="FAD/NAD-bd_sf"/>
</dbReference>
<gene>
    <name evidence="6" type="ORF">WBA_LOCUS7147</name>
</gene>
<dbReference type="Gene3D" id="3.50.50.60">
    <property type="entry name" value="FAD/NAD(P)-binding domain"/>
    <property type="match status" value="1"/>
</dbReference>
<evidence type="ECO:0000259" key="5">
    <source>
        <dbReference type="Pfam" id="PF01266"/>
    </source>
</evidence>